<accession>A0A1R3GND4</accession>
<keyword evidence="2" id="KW-1185">Reference proteome</keyword>
<dbReference type="EMBL" id="AWUE01022104">
    <property type="protein sequence ID" value="OMO59547.1"/>
    <property type="molecule type" value="Genomic_DNA"/>
</dbReference>
<name>A0A1R3GND4_9ROSI</name>
<keyword evidence="1" id="KW-0418">Kinase</keyword>
<dbReference type="AlphaFoldDB" id="A0A1R3GND4"/>
<dbReference type="Proteomes" id="UP000187203">
    <property type="component" value="Unassembled WGS sequence"/>
</dbReference>
<comment type="caution">
    <text evidence="1">The sequence shown here is derived from an EMBL/GenBank/DDBJ whole genome shotgun (WGS) entry which is preliminary data.</text>
</comment>
<protein>
    <submittedName>
        <fullName evidence="1">MAP kinase kinase kinase mkh1-like isoform 2</fullName>
    </submittedName>
</protein>
<keyword evidence="1" id="KW-0808">Transferase</keyword>
<organism evidence="1 2">
    <name type="scientific">Corchorus olitorius</name>
    <dbReference type="NCBI Taxonomy" id="93759"/>
    <lineage>
        <taxon>Eukaryota</taxon>
        <taxon>Viridiplantae</taxon>
        <taxon>Streptophyta</taxon>
        <taxon>Embryophyta</taxon>
        <taxon>Tracheophyta</taxon>
        <taxon>Spermatophyta</taxon>
        <taxon>Magnoliopsida</taxon>
        <taxon>eudicotyledons</taxon>
        <taxon>Gunneridae</taxon>
        <taxon>Pentapetalae</taxon>
        <taxon>rosids</taxon>
        <taxon>malvids</taxon>
        <taxon>Malvales</taxon>
        <taxon>Malvaceae</taxon>
        <taxon>Grewioideae</taxon>
        <taxon>Apeibeae</taxon>
        <taxon>Corchorus</taxon>
    </lineage>
</organism>
<evidence type="ECO:0000313" key="1">
    <source>
        <dbReference type="EMBL" id="OMO59547.1"/>
    </source>
</evidence>
<gene>
    <name evidence="1" type="ORF">COLO4_34161</name>
</gene>
<reference evidence="2" key="1">
    <citation type="submission" date="2013-09" db="EMBL/GenBank/DDBJ databases">
        <title>Corchorus olitorius genome sequencing.</title>
        <authorList>
            <person name="Alam M."/>
            <person name="Haque M.S."/>
            <person name="Islam M.S."/>
            <person name="Emdad E.M."/>
            <person name="Islam M.M."/>
            <person name="Ahmed B."/>
            <person name="Halim A."/>
            <person name="Hossen Q.M.M."/>
            <person name="Hossain M.Z."/>
            <person name="Ahmed R."/>
            <person name="Khan M.M."/>
            <person name="Islam R."/>
            <person name="Rashid M.M."/>
            <person name="Khan S.A."/>
            <person name="Rahman M.S."/>
            <person name="Alam M."/>
            <person name="Yahiya A.S."/>
            <person name="Khan M.S."/>
            <person name="Azam M.S."/>
            <person name="Haque T."/>
            <person name="Lashkar M.Z.H."/>
            <person name="Akhand A.I."/>
            <person name="Morshed G."/>
            <person name="Roy S."/>
            <person name="Uddin K.S."/>
            <person name="Rabeya T."/>
            <person name="Hossain A.S."/>
            <person name="Chowdhury A."/>
            <person name="Snigdha A.R."/>
            <person name="Mortoza M.S."/>
            <person name="Matin S.A."/>
            <person name="Hoque S.M.E."/>
            <person name="Islam M.K."/>
            <person name="Roy D.K."/>
            <person name="Haider R."/>
            <person name="Moosa M.M."/>
            <person name="Elias S.M."/>
            <person name="Hasan A.M."/>
            <person name="Jahan S."/>
            <person name="Shafiuddin M."/>
            <person name="Mahmood N."/>
            <person name="Shommy N.S."/>
        </authorList>
    </citation>
    <scope>NUCLEOTIDE SEQUENCE [LARGE SCALE GENOMIC DNA]</scope>
    <source>
        <strain evidence="2">cv. O-4</strain>
    </source>
</reference>
<evidence type="ECO:0000313" key="2">
    <source>
        <dbReference type="Proteomes" id="UP000187203"/>
    </source>
</evidence>
<proteinExistence type="predicted"/>
<dbReference type="GO" id="GO:0016301">
    <property type="term" value="F:kinase activity"/>
    <property type="evidence" value="ECO:0007669"/>
    <property type="project" value="UniProtKB-KW"/>
</dbReference>
<sequence>MGFYGERIDVLGLGSYGKVHLVKIMSLDLSFSHLIVEKSCEEEVADSLVKEKEILDQFN</sequence>